<evidence type="ECO:0000313" key="2">
    <source>
        <dbReference type="Proteomes" id="UP000054477"/>
    </source>
</evidence>
<accession>A0A0C9WWY4</accession>
<sequence>MPVTHLDATNAVLIPQLPSRRNWHPPLMVWQAFNSRSKARHKGNGGWLFWVSNSPSKT</sequence>
<dbReference type="AlphaFoldDB" id="A0A0C9WWY4"/>
<dbReference type="EMBL" id="KN838700">
    <property type="protein sequence ID" value="KIJ97155.1"/>
    <property type="molecule type" value="Genomic_DNA"/>
</dbReference>
<gene>
    <name evidence="1" type="ORF">K443DRAFT_106056</name>
</gene>
<reference evidence="2" key="2">
    <citation type="submission" date="2015-01" db="EMBL/GenBank/DDBJ databases">
        <title>Evolutionary Origins and Diversification of the Mycorrhizal Mutualists.</title>
        <authorList>
            <consortium name="DOE Joint Genome Institute"/>
            <consortium name="Mycorrhizal Genomics Consortium"/>
            <person name="Kohler A."/>
            <person name="Kuo A."/>
            <person name="Nagy L.G."/>
            <person name="Floudas D."/>
            <person name="Copeland A."/>
            <person name="Barry K.W."/>
            <person name="Cichocki N."/>
            <person name="Veneault-Fourrey C."/>
            <person name="LaButti K."/>
            <person name="Lindquist E.A."/>
            <person name="Lipzen A."/>
            <person name="Lundell T."/>
            <person name="Morin E."/>
            <person name="Murat C."/>
            <person name="Riley R."/>
            <person name="Ohm R."/>
            <person name="Sun H."/>
            <person name="Tunlid A."/>
            <person name="Henrissat B."/>
            <person name="Grigoriev I.V."/>
            <person name="Hibbett D.S."/>
            <person name="Martin F."/>
        </authorList>
    </citation>
    <scope>NUCLEOTIDE SEQUENCE [LARGE SCALE GENOMIC DNA]</scope>
    <source>
        <strain evidence="2">LaAM-08-1</strain>
    </source>
</reference>
<dbReference type="Proteomes" id="UP000054477">
    <property type="component" value="Unassembled WGS sequence"/>
</dbReference>
<dbReference type="OrthoDB" id="10373370at2759"/>
<keyword evidence="2" id="KW-1185">Reference proteome</keyword>
<proteinExistence type="predicted"/>
<reference evidence="1 2" key="1">
    <citation type="submission" date="2014-04" db="EMBL/GenBank/DDBJ databases">
        <authorList>
            <consortium name="DOE Joint Genome Institute"/>
            <person name="Kuo A."/>
            <person name="Kohler A."/>
            <person name="Nagy L.G."/>
            <person name="Floudas D."/>
            <person name="Copeland A."/>
            <person name="Barry K.W."/>
            <person name="Cichocki N."/>
            <person name="Veneault-Fourrey C."/>
            <person name="LaButti K."/>
            <person name="Lindquist E.A."/>
            <person name="Lipzen A."/>
            <person name="Lundell T."/>
            <person name="Morin E."/>
            <person name="Murat C."/>
            <person name="Sun H."/>
            <person name="Tunlid A."/>
            <person name="Henrissat B."/>
            <person name="Grigoriev I.V."/>
            <person name="Hibbett D.S."/>
            <person name="Martin F."/>
            <person name="Nordberg H.P."/>
            <person name="Cantor M.N."/>
            <person name="Hua S.X."/>
        </authorList>
    </citation>
    <scope>NUCLEOTIDE SEQUENCE [LARGE SCALE GENOMIC DNA]</scope>
    <source>
        <strain evidence="1 2">LaAM-08-1</strain>
    </source>
</reference>
<evidence type="ECO:0000313" key="1">
    <source>
        <dbReference type="EMBL" id="KIJ97155.1"/>
    </source>
</evidence>
<organism evidence="1 2">
    <name type="scientific">Laccaria amethystina LaAM-08-1</name>
    <dbReference type="NCBI Taxonomy" id="1095629"/>
    <lineage>
        <taxon>Eukaryota</taxon>
        <taxon>Fungi</taxon>
        <taxon>Dikarya</taxon>
        <taxon>Basidiomycota</taxon>
        <taxon>Agaricomycotina</taxon>
        <taxon>Agaricomycetes</taxon>
        <taxon>Agaricomycetidae</taxon>
        <taxon>Agaricales</taxon>
        <taxon>Agaricineae</taxon>
        <taxon>Hydnangiaceae</taxon>
        <taxon>Laccaria</taxon>
    </lineage>
</organism>
<dbReference type="HOGENOM" id="CLU_2979421_0_0_1"/>
<name>A0A0C9WWY4_9AGAR</name>
<protein>
    <submittedName>
        <fullName evidence="1">Uncharacterized protein</fullName>
    </submittedName>
</protein>